<keyword evidence="5" id="KW-0067">ATP-binding</keyword>
<dbReference type="OrthoDB" id="9802718at2"/>
<protein>
    <submittedName>
        <fullName evidence="10">ATP synthase</fullName>
    </submittedName>
</protein>
<organism evidence="11">
    <name type="scientific">Thermocrinis ruber</name>
    <dbReference type="NCBI Taxonomy" id="75906"/>
    <lineage>
        <taxon>Bacteria</taxon>
        <taxon>Pseudomonadati</taxon>
        <taxon>Aquificota</taxon>
        <taxon>Aquificia</taxon>
        <taxon>Aquificales</taxon>
        <taxon>Aquificaceae</taxon>
        <taxon>Thermocrinis</taxon>
    </lineage>
</organism>
<keyword evidence="3" id="KW-0963">Cytoplasm</keyword>
<dbReference type="InterPro" id="IPR050053">
    <property type="entry name" value="ATPase_alpha/beta_chains"/>
</dbReference>
<dbReference type="Gene3D" id="3.40.50.12240">
    <property type="match status" value="1"/>
</dbReference>
<evidence type="ECO:0000313" key="11">
    <source>
        <dbReference type="Proteomes" id="UP000018914"/>
    </source>
</evidence>
<dbReference type="Proteomes" id="UP000018914">
    <property type="component" value="Chromosome"/>
</dbReference>
<dbReference type="InterPro" id="IPR005714">
    <property type="entry name" value="ATPase_T3SS_FliI/YscN"/>
</dbReference>
<evidence type="ECO:0000256" key="5">
    <source>
        <dbReference type="ARBA" id="ARBA00022840"/>
    </source>
</evidence>
<dbReference type="InterPro" id="IPR040627">
    <property type="entry name" value="T3SS_ATPase_C"/>
</dbReference>
<dbReference type="InterPro" id="IPR027417">
    <property type="entry name" value="P-loop_NTPase"/>
</dbReference>
<dbReference type="InterPro" id="IPR000194">
    <property type="entry name" value="ATPase_F1/V1/A1_a/bsu_nucl-bd"/>
</dbReference>
<comment type="subcellular location">
    <subcellularLocation>
        <location evidence="1">Cytoplasm</location>
    </subcellularLocation>
</comment>
<dbReference type="PANTHER" id="PTHR15184:SF9">
    <property type="entry name" value="SPI-1 TYPE 3 SECRETION SYSTEM ATPASE"/>
    <property type="match status" value="1"/>
</dbReference>
<evidence type="ECO:0000256" key="2">
    <source>
        <dbReference type="ARBA" id="ARBA00022448"/>
    </source>
</evidence>
<dbReference type="EMBL" id="CP007028">
    <property type="protein sequence ID" value="AHE95836.1"/>
    <property type="molecule type" value="Genomic_DNA"/>
</dbReference>
<keyword evidence="7" id="KW-1278">Translocase</keyword>
<keyword evidence="4" id="KW-0547">Nucleotide-binding</keyword>
<dbReference type="InterPro" id="IPR003593">
    <property type="entry name" value="AAA+_ATPase"/>
</dbReference>
<evidence type="ECO:0000259" key="9">
    <source>
        <dbReference type="SMART" id="SM00382"/>
    </source>
</evidence>
<dbReference type="FunFam" id="3.40.50.12240:FF:000002">
    <property type="entry name" value="Flagellum-specific ATP synthase FliI"/>
    <property type="match status" value="1"/>
</dbReference>
<evidence type="ECO:0000313" key="10">
    <source>
        <dbReference type="EMBL" id="AHE95836.1"/>
    </source>
</evidence>
<dbReference type="InterPro" id="IPR020003">
    <property type="entry name" value="ATPase_a/bsu_AS"/>
</dbReference>
<gene>
    <name evidence="10" type="ORF">THERU_03130</name>
</gene>
<dbReference type="Pfam" id="PF00006">
    <property type="entry name" value="ATP-synt_ab"/>
    <property type="match status" value="1"/>
</dbReference>
<dbReference type="GO" id="GO:0005737">
    <property type="term" value="C:cytoplasm"/>
    <property type="evidence" value="ECO:0007669"/>
    <property type="project" value="UniProtKB-SubCell"/>
</dbReference>
<accession>W0DC46</accession>
<keyword evidence="6" id="KW-0653">Protein transport</keyword>
<dbReference type="AlphaFoldDB" id="W0DC46"/>
<dbReference type="KEGG" id="trd:THERU_03130"/>
<dbReference type="Pfam" id="PF18269">
    <property type="entry name" value="T3SS_ATPase_C"/>
    <property type="match status" value="1"/>
</dbReference>
<keyword evidence="2" id="KW-0813">Transport</keyword>
<proteinExistence type="predicted"/>
<evidence type="ECO:0000256" key="6">
    <source>
        <dbReference type="ARBA" id="ARBA00022927"/>
    </source>
</evidence>
<evidence type="ECO:0000256" key="4">
    <source>
        <dbReference type="ARBA" id="ARBA00022741"/>
    </source>
</evidence>
<dbReference type="InterPro" id="IPR004100">
    <property type="entry name" value="ATPase_F1/V1/A1_a/bsu_N"/>
</dbReference>
<dbReference type="SUPFAM" id="SSF52540">
    <property type="entry name" value="P-loop containing nucleoside triphosphate hydrolases"/>
    <property type="match status" value="1"/>
</dbReference>
<dbReference type="NCBIfam" id="TIGR01026">
    <property type="entry name" value="fliI_yscN"/>
    <property type="match status" value="1"/>
</dbReference>
<dbReference type="GO" id="GO:0008564">
    <property type="term" value="F:protein-exporting ATPase activity"/>
    <property type="evidence" value="ECO:0007669"/>
    <property type="project" value="UniProtKB-EC"/>
</dbReference>
<dbReference type="PROSITE" id="PS00152">
    <property type="entry name" value="ATPASE_ALPHA_BETA"/>
    <property type="match status" value="1"/>
</dbReference>
<evidence type="ECO:0000256" key="1">
    <source>
        <dbReference type="ARBA" id="ARBA00004496"/>
    </source>
</evidence>
<dbReference type="GO" id="GO:0016887">
    <property type="term" value="F:ATP hydrolysis activity"/>
    <property type="evidence" value="ECO:0007669"/>
    <property type="project" value="InterPro"/>
</dbReference>
<evidence type="ECO:0000256" key="8">
    <source>
        <dbReference type="ARBA" id="ARBA00034006"/>
    </source>
</evidence>
<dbReference type="GO" id="GO:0046933">
    <property type="term" value="F:proton-transporting ATP synthase activity, rotational mechanism"/>
    <property type="evidence" value="ECO:0007669"/>
    <property type="project" value="TreeGrafter"/>
</dbReference>
<dbReference type="SMART" id="SM00382">
    <property type="entry name" value="AAA"/>
    <property type="match status" value="1"/>
</dbReference>
<comment type="catalytic activity">
    <reaction evidence="8">
        <text>ATP + H2O + cellular proteinSide 1 = ADP + phosphate + cellular proteinSide 2.</text>
        <dbReference type="EC" id="7.4.2.8"/>
    </reaction>
</comment>
<dbReference type="CDD" id="cd01136">
    <property type="entry name" value="ATPase_flagellum-secretory_path_III"/>
    <property type="match status" value="1"/>
</dbReference>
<dbReference type="eggNOG" id="COG1157">
    <property type="taxonomic scope" value="Bacteria"/>
</dbReference>
<feature type="domain" description="AAA+ ATPase" evidence="9">
    <location>
        <begin position="142"/>
        <end position="323"/>
    </location>
</feature>
<dbReference type="PANTHER" id="PTHR15184">
    <property type="entry name" value="ATP SYNTHASE"/>
    <property type="match status" value="1"/>
</dbReference>
<name>W0DC46_9AQUI</name>
<reference evidence="10 11" key="1">
    <citation type="submission" date="2013-12" db="EMBL/GenBank/DDBJ databases">
        <authorList>
            <consortium name="DOE Joint Genome Institute"/>
            <person name="Eisen J."/>
            <person name="Huntemann M."/>
            <person name="Han J."/>
            <person name="Chen A."/>
            <person name="Kyrpides N."/>
            <person name="Mavromatis K."/>
            <person name="Markowitz V."/>
            <person name="Palaniappan K."/>
            <person name="Ivanova N."/>
            <person name="Schaumberg A."/>
            <person name="Pati A."/>
            <person name="Liolios K."/>
            <person name="Nordberg H.P."/>
            <person name="Cantor M.N."/>
            <person name="Hua S.X."/>
            <person name="Woyke T."/>
        </authorList>
    </citation>
    <scope>NUCLEOTIDE SEQUENCE [LARGE SCALE GENOMIC DNA]</scope>
    <source>
        <strain evidence="10 11">DSM 23557</strain>
    </source>
</reference>
<evidence type="ECO:0000256" key="3">
    <source>
        <dbReference type="ARBA" id="ARBA00022490"/>
    </source>
</evidence>
<dbReference type="GO" id="GO:0030257">
    <property type="term" value="C:type III protein secretion system complex"/>
    <property type="evidence" value="ECO:0007669"/>
    <property type="project" value="InterPro"/>
</dbReference>
<evidence type="ECO:0000256" key="7">
    <source>
        <dbReference type="ARBA" id="ARBA00022967"/>
    </source>
</evidence>
<dbReference type="GO" id="GO:0005524">
    <property type="term" value="F:ATP binding"/>
    <property type="evidence" value="ECO:0007669"/>
    <property type="project" value="UniProtKB-KW"/>
</dbReference>
<dbReference type="RefSeq" id="WP_025305818.1">
    <property type="nucleotide sequence ID" value="NZ_CP007028.1"/>
</dbReference>
<dbReference type="Pfam" id="PF02874">
    <property type="entry name" value="ATP-synt_ab_N"/>
    <property type="match status" value="1"/>
</dbReference>
<dbReference type="STRING" id="75906.THERU_03130"/>
<dbReference type="HOGENOM" id="CLU_022398_5_1_0"/>
<dbReference type="PATRIC" id="fig|75906.3.peg.605"/>
<sequence length="425" mass="46796">MDKVFRVYGKVVKVSGVYLEATVPEGAVGNQCIIKTETGDVEGEVIGFHENRCLIMPFSSLLGVKTGDRVWIKREPVSTIVGEKALGQILDPFGRRISDGRLIHGERRPIELKDINPLQRERIKEVFDTGVRTINALFTLGRGQKVGIFAGAGVGKTTLLGMITRFSKADVVVLGLIGERGREVREFVEDILGNSIKRSVVITTTADQTPILKVKGAISALVHARYFAEKGLNVLLVLDSLTRFAMAQREVGLSAGEPPTLKGYTPSVFYLMSKIVESCGNFNRGSITGIFSVLVEGDDISLDPVADALMGMLDGHIILSRKLANSGLFPAIDPVRSLSRLMPQIVSKEHMRAALYLKELLSAYESLEDLVNLGLYTKGTNPVVDRVIKHEELIKDFLRQDYTTPADFESSVSSLMELYRRLTQE</sequence>
<keyword evidence="11" id="KW-1185">Reference proteome</keyword>
<dbReference type="GO" id="GO:0030254">
    <property type="term" value="P:protein secretion by the type III secretion system"/>
    <property type="evidence" value="ECO:0007669"/>
    <property type="project" value="InterPro"/>
</dbReference>